<dbReference type="GO" id="GO:0016616">
    <property type="term" value="F:oxidoreductase activity, acting on the CH-OH group of donors, NAD or NADP as acceptor"/>
    <property type="evidence" value="ECO:0007669"/>
    <property type="project" value="TreeGrafter"/>
</dbReference>
<dbReference type="Pfam" id="PF13561">
    <property type="entry name" value="adh_short_C2"/>
    <property type="match status" value="1"/>
</dbReference>
<dbReference type="Proteomes" id="UP000225108">
    <property type="component" value="Unassembled WGS sequence"/>
</dbReference>
<dbReference type="EMBL" id="PEBD01000010">
    <property type="protein sequence ID" value="PHV66188.1"/>
    <property type="molecule type" value="Genomic_DNA"/>
</dbReference>
<evidence type="ECO:0000256" key="1">
    <source>
        <dbReference type="ARBA" id="ARBA00006484"/>
    </source>
</evidence>
<dbReference type="FunFam" id="3.40.50.720:FF:000084">
    <property type="entry name" value="Short-chain dehydrogenase reductase"/>
    <property type="match status" value="1"/>
</dbReference>
<evidence type="ECO:0000313" key="5">
    <source>
        <dbReference type="Proteomes" id="UP000225108"/>
    </source>
</evidence>
<evidence type="ECO:0000256" key="3">
    <source>
        <dbReference type="SAM" id="MobiDB-lite"/>
    </source>
</evidence>
<dbReference type="RefSeq" id="WP_099384450.1">
    <property type="nucleotide sequence ID" value="NZ_PEBD01000010.1"/>
</dbReference>
<dbReference type="SUPFAM" id="SSF51735">
    <property type="entry name" value="NAD(P)-binding Rossmann-fold domains"/>
    <property type="match status" value="1"/>
</dbReference>
<accession>A0A2G3PK37</accession>
<name>A0A2G3PK37_WILMA</name>
<dbReference type="PANTHER" id="PTHR42760:SF133">
    <property type="entry name" value="3-OXOACYL-[ACYL-CARRIER-PROTEIN] REDUCTASE"/>
    <property type="match status" value="1"/>
</dbReference>
<protein>
    <submittedName>
        <fullName evidence="4">3-alpha-hydroxysteroid dehydrogenase</fullName>
    </submittedName>
</protein>
<reference evidence="4 5" key="1">
    <citation type="submission" date="2017-10" db="EMBL/GenBank/DDBJ databases">
        <title>The draft genome sequence of Williamsia sp. BULT 1.1 isolated from the semi-arid grassland soils from South Africa.</title>
        <authorList>
            <person name="Kabwe M.H."/>
            <person name="Govender N."/>
            <person name="Mutseka Lunga P."/>
            <person name="Vikram S."/>
            <person name="Makhalanyane T.P."/>
        </authorList>
    </citation>
    <scope>NUCLEOTIDE SEQUENCE [LARGE SCALE GENOMIC DNA]</scope>
    <source>
        <strain evidence="4 5">BULT 1.1</strain>
    </source>
</reference>
<gene>
    <name evidence="4" type="ORF">CSW57_21475</name>
</gene>
<comment type="caution">
    <text evidence="4">The sequence shown here is derived from an EMBL/GenBank/DDBJ whole genome shotgun (WGS) entry which is preliminary data.</text>
</comment>
<feature type="region of interest" description="Disordered" evidence="3">
    <location>
        <begin position="1"/>
        <end position="25"/>
    </location>
</feature>
<dbReference type="PRINTS" id="PR00081">
    <property type="entry name" value="GDHRDH"/>
</dbReference>
<evidence type="ECO:0000256" key="2">
    <source>
        <dbReference type="ARBA" id="ARBA00023002"/>
    </source>
</evidence>
<dbReference type="AlphaFoldDB" id="A0A2G3PK37"/>
<comment type="similarity">
    <text evidence="1">Belongs to the short-chain dehydrogenases/reductases (SDR) family.</text>
</comment>
<sequence>MNSPNIGMFNPTGALRRGKPESEPAAPVTAVGGRGRLFGQVALIGGGGGGIGRAVAQLFVSEGASVIIADRPESEGKKVAESLGIHAEFAEVDVRNARDWAAAVDTSQNRFGTPPNVFVQVAGVMVGGAVDTTNEEAVRLAFEVNALGNFLGIQAVVPGMKGARRGSIVIVTSMAGVSYGVAGLAPYSMSKAAASALVQCAALDLGQYGIRVNSVVPGQIDTPMSRNAGVSPDPAFFAKMPIPRMGQPRDIAHAALYLACEESSWVTGTHLLVDGGMDAGPVLG</sequence>
<dbReference type="PANTHER" id="PTHR42760">
    <property type="entry name" value="SHORT-CHAIN DEHYDROGENASES/REDUCTASES FAMILY MEMBER"/>
    <property type="match status" value="1"/>
</dbReference>
<evidence type="ECO:0000313" key="4">
    <source>
        <dbReference type="EMBL" id="PHV66188.1"/>
    </source>
</evidence>
<proteinExistence type="inferred from homology"/>
<dbReference type="InterPro" id="IPR036291">
    <property type="entry name" value="NAD(P)-bd_dom_sf"/>
</dbReference>
<keyword evidence="2" id="KW-0560">Oxidoreductase</keyword>
<organism evidence="4 5">
    <name type="scientific">Williamsia marianensis</name>
    <dbReference type="NCBI Taxonomy" id="85044"/>
    <lineage>
        <taxon>Bacteria</taxon>
        <taxon>Bacillati</taxon>
        <taxon>Actinomycetota</taxon>
        <taxon>Actinomycetes</taxon>
        <taxon>Mycobacteriales</taxon>
        <taxon>Nocardiaceae</taxon>
        <taxon>Williamsia</taxon>
    </lineage>
</organism>
<dbReference type="InterPro" id="IPR002347">
    <property type="entry name" value="SDR_fam"/>
</dbReference>
<dbReference type="Gene3D" id="3.40.50.720">
    <property type="entry name" value="NAD(P)-binding Rossmann-like Domain"/>
    <property type="match status" value="1"/>
</dbReference>